<dbReference type="RefSeq" id="WP_192215696.1">
    <property type="nucleotide sequence ID" value="NZ_BPQF01000019.1"/>
</dbReference>
<evidence type="ECO:0000313" key="2">
    <source>
        <dbReference type="EMBL" id="GJD41276.1"/>
    </source>
</evidence>
<dbReference type="EMBL" id="BPQF01000019">
    <property type="protein sequence ID" value="GJD41276.1"/>
    <property type="molecule type" value="Genomic_DNA"/>
</dbReference>
<evidence type="ECO:0000313" key="3">
    <source>
        <dbReference type="Proteomes" id="UP001055307"/>
    </source>
</evidence>
<reference evidence="2" key="2">
    <citation type="submission" date="2021-08" db="EMBL/GenBank/DDBJ databases">
        <authorList>
            <person name="Tani A."/>
            <person name="Ola A."/>
            <person name="Ogura Y."/>
            <person name="Katsura K."/>
            <person name="Hayashi T."/>
        </authorList>
    </citation>
    <scope>NUCLEOTIDE SEQUENCE</scope>
    <source>
        <strain evidence="2">DSM 21893</strain>
    </source>
</reference>
<organism evidence="2 3">
    <name type="scientific">Methylobacterium bullatum</name>
    <dbReference type="NCBI Taxonomy" id="570505"/>
    <lineage>
        <taxon>Bacteria</taxon>
        <taxon>Pseudomonadati</taxon>
        <taxon>Pseudomonadota</taxon>
        <taxon>Alphaproteobacteria</taxon>
        <taxon>Hyphomicrobiales</taxon>
        <taxon>Methylobacteriaceae</taxon>
        <taxon>Methylobacterium</taxon>
    </lineage>
</organism>
<gene>
    <name evidence="2" type="ORF">OICFNHDK_3759</name>
</gene>
<dbReference type="AlphaFoldDB" id="A0AAV4ZBM6"/>
<comment type="caution">
    <text evidence="2">The sequence shown here is derived from an EMBL/GenBank/DDBJ whole genome shotgun (WGS) entry which is preliminary data.</text>
</comment>
<sequence length="111" mass="12977">MADDEGPPWRELTSDEYGPRNFPDSKGGAAWVASSECLRALLQRQHDGEFRLRLILREAADFRNFPGRDPNWKGDYDWGPDLALCCAEIWIERRNGRRKRVDTMSTRPRPW</sequence>
<dbReference type="Proteomes" id="UP001055307">
    <property type="component" value="Unassembled WGS sequence"/>
</dbReference>
<proteinExistence type="predicted"/>
<keyword evidence="3" id="KW-1185">Reference proteome</keyword>
<evidence type="ECO:0000256" key="1">
    <source>
        <dbReference type="SAM" id="MobiDB-lite"/>
    </source>
</evidence>
<name>A0AAV4ZBM6_9HYPH</name>
<accession>A0AAV4ZBM6</accession>
<protein>
    <submittedName>
        <fullName evidence="2">Uncharacterized protein</fullName>
    </submittedName>
</protein>
<feature type="region of interest" description="Disordered" evidence="1">
    <location>
        <begin position="1"/>
        <end position="28"/>
    </location>
</feature>
<reference evidence="2" key="1">
    <citation type="journal article" date="2016" name="Front. Microbiol.">
        <title>Genome Sequence of the Piezophilic, Mesophilic Sulfate-Reducing Bacterium Desulfovibrio indicus J2T.</title>
        <authorList>
            <person name="Cao J."/>
            <person name="Maignien L."/>
            <person name="Shao Z."/>
            <person name="Alain K."/>
            <person name="Jebbar M."/>
        </authorList>
    </citation>
    <scope>NUCLEOTIDE SEQUENCE</scope>
    <source>
        <strain evidence="2">DSM 21893</strain>
    </source>
</reference>